<evidence type="ECO:0008006" key="4">
    <source>
        <dbReference type="Google" id="ProtNLM"/>
    </source>
</evidence>
<feature type="compositionally biased region" description="Basic and acidic residues" evidence="1">
    <location>
        <begin position="47"/>
        <end position="68"/>
    </location>
</feature>
<evidence type="ECO:0000313" key="2">
    <source>
        <dbReference type="EMBL" id="QIG81119.1"/>
    </source>
</evidence>
<feature type="region of interest" description="Disordered" evidence="1">
    <location>
        <begin position="45"/>
        <end position="68"/>
    </location>
</feature>
<accession>A0A6G6Y877</accession>
<protein>
    <recommendedName>
        <fullName evidence="4">Lipoprotein</fullName>
    </recommendedName>
</protein>
<evidence type="ECO:0000313" key="3">
    <source>
        <dbReference type="Proteomes" id="UP000501568"/>
    </source>
</evidence>
<dbReference type="PROSITE" id="PS51257">
    <property type="entry name" value="PROKAR_LIPOPROTEIN"/>
    <property type="match status" value="1"/>
</dbReference>
<keyword evidence="3" id="KW-1185">Reference proteome</keyword>
<dbReference type="EMBL" id="CP049109">
    <property type="protein sequence ID" value="QIG81119.1"/>
    <property type="molecule type" value="Genomic_DNA"/>
</dbReference>
<reference evidence="2 3" key="1">
    <citation type="submission" date="2020-02" db="EMBL/GenBank/DDBJ databases">
        <authorList>
            <person name="Zheng R.K."/>
            <person name="Sun C.M."/>
        </authorList>
    </citation>
    <scope>NUCLEOTIDE SEQUENCE [LARGE SCALE GENOMIC DNA]</scope>
    <source>
        <strain evidence="3">zrk23</strain>
    </source>
</reference>
<proteinExistence type="predicted"/>
<dbReference type="Proteomes" id="UP000501568">
    <property type="component" value="Chromosome"/>
</dbReference>
<organism evidence="2 3">
    <name type="scientific">Stakelama tenebrarum</name>
    <dbReference type="NCBI Taxonomy" id="2711215"/>
    <lineage>
        <taxon>Bacteria</taxon>
        <taxon>Pseudomonadati</taxon>
        <taxon>Pseudomonadota</taxon>
        <taxon>Alphaproteobacteria</taxon>
        <taxon>Sphingomonadales</taxon>
        <taxon>Sphingomonadaceae</taxon>
        <taxon>Stakelama</taxon>
    </lineage>
</organism>
<gene>
    <name evidence="2" type="ORF">G5C33_15925</name>
</gene>
<dbReference type="RefSeq" id="WP_165328048.1">
    <property type="nucleotide sequence ID" value="NZ_CP049109.1"/>
</dbReference>
<name>A0A6G6Y877_9SPHN</name>
<dbReference type="AlphaFoldDB" id="A0A6G6Y877"/>
<dbReference type="KEGG" id="spzr:G5C33_15925"/>
<sequence>MGGRNLRITILVPALAPILVAGCGPSEDEIANRVAAEVSRRLNAQQADEKAKAEASEKSAAERAREQRALREDIADARTIVLERMDEIRDLAIEGSGGRSMRFQLAVTNLDNVSWEWSERLLVVNEDAEGNGSGFADDIKYTIDPRDIGRVRKATFHGYPAVRFDCASGECITARGEKREGTDDGFTEREVNERRAYNVWPVASESDAERVVRALDTIVTASKAL</sequence>
<evidence type="ECO:0000256" key="1">
    <source>
        <dbReference type="SAM" id="MobiDB-lite"/>
    </source>
</evidence>